<keyword evidence="2" id="KW-0812">Transmembrane</keyword>
<keyword evidence="2" id="KW-1133">Transmembrane helix</keyword>
<protein>
    <submittedName>
        <fullName evidence="4">DUF3152 domain-containing protein</fullName>
    </submittedName>
</protein>
<dbReference type="InterPro" id="IPR022603">
    <property type="entry name" value="DUF3152"/>
</dbReference>
<organism evidence="4 5">
    <name type="scientific">Actinokineospora xionganensis</name>
    <dbReference type="NCBI Taxonomy" id="2684470"/>
    <lineage>
        <taxon>Bacteria</taxon>
        <taxon>Bacillati</taxon>
        <taxon>Actinomycetota</taxon>
        <taxon>Actinomycetes</taxon>
        <taxon>Pseudonocardiales</taxon>
        <taxon>Pseudonocardiaceae</taxon>
        <taxon>Actinokineospora</taxon>
    </lineage>
</organism>
<gene>
    <name evidence="4" type="ORF">GPZ80_24945</name>
</gene>
<reference evidence="4 5" key="1">
    <citation type="submission" date="2020-06" db="EMBL/GenBank/DDBJ databases">
        <title>Actinokineospora xiongansis sp. nov., isolated from soil of Baiyangdian.</title>
        <authorList>
            <person name="Zhang X."/>
        </authorList>
    </citation>
    <scope>NUCLEOTIDE SEQUENCE [LARGE SCALE GENOMIC DNA]</scope>
    <source>
        <strain evidence="4 5">HBU206404</strain>
    </source>
</reference>
<evidence type="ECO:0000313" key="4">
    <source>
        <dbReference type="EMBL" id="MBC6450411.1"/>
    </source>
</evidence>
<keyword evidence="5" id="KW-1185">Reference proteome</keyword>
<feature type="compositionally biased region" description="Basic and acidic residues" evidence="1">
    <location>
        <begin position="8"/>
        <end position="28"/>
    </location>
</feature>
<keyword evidence="2" id="KW-0472">Membrane</keyword>
<feature type="compositionally biased region" description="Basic residues" evidence="1">
    <location>
        <begin position="41"/>
        <end position="50"/>
    </location>
</feature>
<evidence type="ECO:0000259" key="3">
    <source>
        <dbReference type="Pfam" id="PF11350"/>
    </source>
</evidence>
<feature type="region of interest" description="Disordered" evidence="1">
    <location>
        <begin position="1"/>
        <end position="50"/>
    </location>
</feature>
<dbReference type="Pfam" id="PF11350">
    <property type="entry name" value="DUF3152"/>
    <property type="match status" value="1"/>
</dbReference>
<feature type="region of interest" description="Disordered" evidence="1">
    <location>
        <begin position="92"/>
        <end position="114"/>
    </location>
</feature>
<accession>A0ABR7LDE3</accession>
<dbReference type="SUPFAM" id="SSF55486">
    <property type="entry name" value="Metalloproteases ('zincins'), catalytic domain"/>
    <property type="match status" value="1"/>
</dbReference>
<proteinExistence type="predicted"/>
<evidence type="ECO:0000256" key="2">
    <source>
        <dbReference type="SAM" id="Phobius"/>
    </source>
</evidence>
<evidence type="ECO:0000313" key="5">
    <source>
        <dbReference type="Proteomes" id="UP000734823"/>
    </source>
</evidence>
<sequence>MDAVSDTSQRERDARTGDPRRPQERRTSGEPLAASWAPKPPPRRRPARSRGARGILATYGWRVYALPILLAVTALVVVQTAGEQVPDTTAAANTEAVIGPGPTEETSLPPDVQETPPAPVDVNIPSAELPNGGTYTQAGAGKWHVVPGETPKVGTGTKFFTYTVEVEDGIDATSFGGDDTFAKLVDQTLADPRGWTAGGQISVQRVSADFPNPSIRISLTSPDTAHRSDMCGYSIKYESSCWRGPEKRLMINLARWVRGAVAFGGDMLTYRQYAINHEIGHAFRNGHVGCAQEGALAPVMMQQSFGVANNYVAQLNRAVGVRDAVKADGLTCKPNAWPNPTAKPAG</sequence>
<dbReference type="Proteomes" id="UP000734823">
    <property type="component" value="Unassembled WGS sequence"/>
</dbReference>
<feature type="domain" description="DUF3152" evidence="3">
    <location>
        <begin position="129"/>
        <end position="340"/>
    </location>
</feature>
<evidence type="ECO:0000256" key="1">
    <source>
        <dbReference type="SAM" id="MobiDB-lite"/>
    </source>
</evidence>
<feature type="transmembrane region" description="Helical" evidence="2">
    <location>
        <begin position="54"/>
        <end position="78"/>
    </location>
</feature>
<dbReference type="EMBL" id="JABVED010000016">
    <property type="protein sequence ID" value="MBC6450411.1"/>
    <property type="molecule type" value="Genomic_DNA"/>
</dbReference>
<name>A0ABR7LDE3_9PSEU</name>
<comment type="caution">
    <text evidence="4">The sequence shown here is derived from an EMBL/GenBank/DDBJ whole genome shotgun (WGS) entry which is preliminary data.</text>
</comment>